<dbReference type="Proteomes" id="UP000499080">
    <property type="component" value="Unassembled WGS sequence"/>
</dbReference>
<sequence length="127" mass="14809">MERPLQTKWRDSTPYRSNFSLDIHGETAPIQMAWQHSTSFQFSAHPFRRVTRLGYMHRSLRSPRVTASIPPPAFKTESLPHWSKFSDFHFSVRAFSPSPRSHFSFMTQRSKCKTNEDENPNFSTAST</sequence>
<dbReference type="AlphaFoldDB" id="A0A4Y2R1N4"/>
<evidence type="ECO:0000256" key="1">
    <source>
        <dbReference type="SAM" id="MobiDB-lite"/>
    </source>
</evidence>
<gene>
    <name evidence="2" type="ORF">AVEN_35919_1</name>
</gene>
<keyword evidence="3" id="KW-1185">Reference proteome</keyword>
<evidence type="ECO:0000313" key="3">
    <source>
        <dbReference type="Proteomes" id="UP000499080"/>
    </source>
</evidence>
<dbReference type="EMBL" id="BGPR01015469">
    <property type="protein sequence ID" value="GBN69360.1"/>
    <property type="molecule type" value="Genomic_DNA"/>
</dbReference>
<feature type="region of interest" description="Disordered" evidence="1">
    <location>
        <begin position="106"/>
        <end position="127"/>
    </location>
</feature>
<evidence type="ECO:0000313" key="2">
    <source>
        <dbReference type="EMBL" id="GBN69360.1"/>
    </source>
</evidence>
<protein>
    <submittedName>
        <fullName evidence="2">Uncharacterized protein</fullName>
    </submittedName>
</protein>
<accession>A0A4Y2R1N4</accession>
<name>A0A4Y2R1N4_ARAVE</name>
<organism evidence="2 3">
    <name type="scientific">Araneus ventricosus</name>
    <name type="common">Orbweaver spider</name>
    <name type="synonym">Epeira ventricosa</name>
    <dbReference type="NCBI Taxonomy" id="182803"/>
    <lineage>
        <taxon>Eukaryota</taxon>
        <taxon>Metazoa</taxon>
        <taxon>Ecdysozoa</taxon>
        <taxon>Arthropoda</taxon>
        <taxon>Chelicerata</taxon>
        <taxon>Arachnida</taxon>
        <taxon>Araneae</taxon>
        <taxon>Araneomorphae</taxon>
        <taxon>Entelegynae</taxon>
        <taxon>Araneoidea</taxon>
        <taxon>Araneidae</taxon>
        <taxon>Araneus</taxon>
    </lineage>
</organism>
<proteinExistence type="predicted"/>
<comment type="caution">
    <text evidence="2">The sequence shown here is derived from an EMBL/GenBank/DDBJ whole genome shotgun (WGS) entry which is preliminary data.</text>
</comment>
<reference evidence="2 3" key="1">
    <citation type="journal article" date="2019" name="Sci. Rep.">
        <title>Orb-weaving spider Araneus ventricosus genome elucidates the spidroin gene catalogue.</title>
        <authorList>
            <person name="Kono N."/>
            <person name="Nakamura H."/>
            <person name="Ohtoshi R."/>
            <person name="Moran D.A.P."/>
            <person name="Shinohara A."/>
            <person name="Yoshida Y."/>
            <person name="Fujiwara M."/>
            <person name="Mori M."/>
            <person name="Tomita M."/>
            <person name="Arakawa K."/>
        </authorList>
    </citation>
    <scope>NUCLEOTIDE SEQUENCE [LARGE SCALE GENOMIC DNA]</scope>
</reference>